<proteinExistence type="predicted"/>
<accession>K1P0W1</accession>
<sequence>MFSQLCQSLEEGGLQQGKLQSLDMGRRSWGHAKINKDFQTVVGEFNKHDDCWESGPDNVDLSVRDERQSVGIRFKIVMTITDKSGFINLYSADLCFDVVKK</sequence>
<dbReference type="AlphaFoldDB" id="K1P0W1"/>
<name>K1P0W1_MAGGI</name>
<evidence type="ECO:0000313" key="1">
    <source>
        <dbReference type="EMBL" id="EKC17417.1"/>
    </source>
</evidence>
<dbReference type="EMBL" id="JH822953">
    <property type="protein sequence ID" value="EKC17417.1"/>
    <property type="molecule type" value="Genomic_DNA"/>
</dbReference>
<protein>
    <submittedName>
        <fullName evidence="1">Uncharacterized protein</fullName>
    </submittedName>
</protein>
<gene>
    <name evidence="1" type="ORF">CGI_10000876</name>
</gene>
<reference evidence="1" key="1">
    <citation type="journal article" date="2012" name="Nature">
        <title>The oyster genome reveals stress adaptation and complexity of shell formation.</title>
        <authorList>
            <person name="Zhang G."/>
            <person name="Fang X."/>
            <person name="Guo X."/>
            <person name="Li L."/>
            <person name="Luo R."/>
            <person name="Xu F."/>
            <person name="Yang P."/>
            <person name="Zhang L."/>
            <person name="Wang X."/>
            <person name="Qi H."/>
            <person name="Xiong Z."/>
            <person name="Que H."/>
            <person name="Xie Y."/>
            <person name="Holland P.W."/>
            <person name="Paps J."/>
            <person name="Zhu Y."/>
            <person name="Wu F."/>
            <person name="Chen Y."/>
            <person name="Wang J."/>
            <person name="Peng C."/>
            <person name="Meng J."/>
            <person name="Yang L."/>
            <person name="Liu J."/>
            <person name="Wen B."/>
            <person name="Zhang N."/>
            <person name="Huang Z."/>
            <person name="Zhu Q."/>
            <person name="Feng Y."/>
            <person name="Mount A."/>
            <person name="Hedgecock D."/>
            <person name="Xu Z."/>
            <person name="Liu Y."/>
            <person name="Domazet-Loso T."/>
            <person name="Du Y."/>
            <person name="Sun X."/>
            <person name="Zhang S."/>
            <person name="Liu B."/>
            <person name="Cheng P."/>
            <person name="Jiang X."/>
            <person name="Li J."/>
            <person name="Fan D."/>
            <person name="Wang W."/>
            <person name="Fu W."/>
            <person name="Wang T."/>
            <person name="Wang B."/>
            <person name="Zhang J."/>
            <person name="Peng Z."/>
            <person name="Li Y."/>
            <person name="Li N."/>
            <person name="Wang J."/>
            <person name="Chen M."/>
            <person name="He Y."/>
            <person name="Tan F."/>
            <person name="Song X."/>
            <person name="Zheng Q."/>
            <person name="Huang R."/>
            <person name="Yang H."/>
            <person name="Du X."/>
            <person name="Chen L."/>
            <person name="Yang M."/>
            <person name="Gaffney P.M."/>
            <person name="Wang S."/>
            <person name="Luo L."/>
            <person name="She Z."/>
            <person name="Ming Y."/>
            <person name="Huang W."/>
            <person name="Zhang S."/>
            <person name="Huang B."/>
            <person name="Zhang Y."/>
            <person name="Qu T."/>
            <person name="Ni P."/>
            <person name="Miao G."/>
            <person name="Wang J."/>
            <person name="Wang Q."/>
            <person name="Steinberg C.E."/>
            <person name="Wang H."/>
            <person name="Li N."/>
            <person name="Qian L."/>
            <person name="Zhang G."/>
            <person name="Li Y."/>
            <person name="Yang H."/>
            <person name="Liu X."/>
            <person name="Wang J."/>
            <person name="Yin Y."/>
            <person name="Wang J."/>
        </authorList>
    </citation>
    <scope>NUCLEOTIDE SEQUENCE [LARGE SCALE GENOMIC DNA]</scope>
    <source>
        <strain evidence="1">05x7-T-G4-1.051#20</strain>
    </source>
</reference>
<organism evidence="1">
    <name type="scientific">Magallana gigas</name>
    <name type="common">Pacific oyster</name>
    <name type="synonym">Crassostrea gigas</name>
    <dbReference type="NCBI Taxonomy" id="29159"/>
    <lineage>
        <taxon>Eukaryota</taxon>
        <taxon>Metazoa</taxon>
        <taxon>Spiralia</taxon>
        <taxon>Lophotrochozoa</taxon>
        <taxon>Mollusca</taxon>
        <taxon>Bivalvia</taxon>
        <taxon>Autobranchia</taxon>
        <taxon>Pteriomorphia</taxon>
        <taxon>Ostreida</taxon>
        <taxon>Ostreoidea</taxon>
        <taxon>Ostreidae</taxon>
        <taxon>Magallana</taxon>
    </lineage>
</organism>
<dbReference type="HOGENOM" id="CLU_2294325_0_0_1"/>
<dbReference type="InParanoid" id="K1P0W1"/>